<dbReference type="SUPFAM" id="SSF52317">
    <property type="entry name" value="Class I glutamine amidotransferase-like"/>
    <property type="match status" value="1"/>
</dbReference>
<dbReference type="OrthoDB" id="9769144at2"/>
<keyword evidence="1" id="KW-1133">Transmembrane helix</keyword>
<feature type="transmembrane region" description="Helical" evidence="1">
    <location>
        <begin position="39"/>
        <end position="57"/>
    </location>
</feature>
<feature type="transmembrane region" description="Helical" evidence="1">
    <location>
        <begin position="12"/>
        <end position="32"/>
    </location>
</feature>
<proteinExistence type="predicted"/>
<keyword evidence="1" id="KW-0812">Transmembrane</keyword>
<dbReference type="STRING" id="1774969.AUC69_06745"/>
<dbReference type="InterPro" id="IPR029062">
    <property type="entry name" value="Class_I_gatase-like"/>
</dbReference>
<dbReference type="PANTHER" id="PTHR37947:SF1">
    <property type="entry name" value="BLL2462 PROTEIN"/>
    <property type="match status" value="1"/>
</dbReference>
<organism evidence="2 3">
    <name type="scientific">Methyloceanibacter superfactus</name>
    <dbReference type="NCBI Taxonomy" id="1774969"/>
    <lineage>
        <taxon>Bacteria</taxon>
        <taxon>Pseudomonadati</taxon>
        <taxon>Pseudomonadota</taxon>
        <taxon>Alphaproteobacteria</taxon>
        <taxon>Hyphomicrobiales</taxon>
        <taxon>Hyphomicrobiaceae</taxon>
        <taxon>Methyloceanibacter</taxon>
    </lineage>
</organism>
<sequence>MSWSVEFIPFVPWPVLWIIAAIGAGLLALLFWRARRGAALRLLAFVMLMLAMANPHLKQEDREPLNDIVTVVVDDSQSQAIAGRTERTEAVRKGLEERLKAIPDLDVRFVRSTSTSADNERDGTMLFTDLGQALADVPPDRLAGVVMITEGEVHDVPATAAALGFDAPVHALITGKKDEFDRRLEVLSAPRFGIVGSTQPVEAKVTETRPDTAGTVTLTVTHQGQAPTQKTVRIGETVEIPVAMVHAGPNIVEIEAESAPGELTTINNRAVLTVEGVRENLRVLLVSGEPHTGERTWRNMLKSDASVDLVHFTILRPPEKQDGTPINQLSLIAFPTRELFQEKLDQFDLIIFDRYQRRGVLPLLYLENVARYVERGGAVLVSAGDDYASALSLYRTPLGQILPAVPSGRVLEEPFKPALTDLGGKHPVTSDLPGAHNGANGEPSWGRWFRIVDVSPQQGEVLMKGADDKPLLVIGERGKGRVALLLSDHAWLWARGFDGGGPYTDLLRRLAHWLMKEPELEEETLKATSKGQTLIIERRSIEDEVEPVAVTTPSGKKEMVTLGQGASGGLWRKVMAVEEQGVYRVASGQLASIVTVGNANTRELAAVTATDETLAPILEETGGGAFWLGRKDGEAASLPRLVMMRSGHVMHGGDWLGLHKREAYHVKGVRLFPLFTGFLALALLLGLLAATWYREGH</sequence>
<comment type="caution">
    <text evidence="2">The sequence shown here is derived from an EMBL/GenBank/DDBJ whole genome shotgun (WGS) entry which is preliminary data.</text>
</comment>
<accession>A0A1E3W8K6</accession>
<dbReference type="EMBL" id="LPWF01000007">
    <property type="protein sequence ID" value="ODS01437.1"/>
    <property type="molecule type" value="Genomic_DNA"/>
</dbReference>
<evidence type="ECO:0000256" key="1">
    <source>
        <dbReference type="SAM" id="Phobius"/>
    </source>
</evidence>
<keyword evidence="3" id="KW-1185">Reference proteome</keyword>
<protein>
    <recommendedName>
        <fullName evidence="4">Glutamine amidotransferase domain-containing protein</fullName>
    </recommendedName>
</protein>
<dbReference type="RefSeq" id="WP_069440811.1">
    <property type="nucleotide sequence ID" value="NZ_LPWF01000007.1"/>
</dbReference>
<evidence type="ECO:0008006" key="4">
    <source>
        <dbReference type="Google" id="ProtNLM"/>
    </source>
</evidence>
<name>A0A1E3W8K6_9HYPH</name>
<evidence type="ECO:0000313" key="2">
    <source>
        <dbReference type="EMBL" id="ODS01437.1"/>
    </source>
</evidence>
<dbReference type="PANTHER" id="PTHR37947">
    <property type="entry name" value="BLL2462 PROTEIN"/>
    <property type="match status" value="1"/>
</dbReference>
<gene>
    <name evidence="2" type="ORF">AUC69_06745</name>
</gene>
<dbReference type="Proteomes" id="UP000094472">
    <property type="component" value="Unassembled WGS sequence"/>
</dbReference>
<dbReference type="AlphaFoldDB" id="A0A1E3W8K6"/>
<dbReference type="Gene3D" id="3.40.50.880">
    <property type="match status" value="1"/>
</dbReference>
<reference evidence="2 3" key="1">
    <citation type="journal article" date="2016" name="Environ. Microbiol.">
        <title>New Methyloceanibacter diversity from North Sea sediments includes methanotroph containing solely the soluble methane monooxygenase.</title>
        <authorList>
            <person name="Vekeman B."/>
            <person name="Kerckhof F.M."/>
            <person name="Cremers G."/>
            <person name="de Vos P."/>
            <person name="Vandamme P."/>
            <person name="Boon N."/>
            <person name="Op den Camp H.J."/>
            <person name="Heylen K."/>
        </authorList>
    </citation>
    <scope>NUCLEOTIDE SEQUENCE [LARGE SCALE GENOMIC DNA]</scope>
    <source>
        <strain evidence="2 3">R-67175</strain>
    </source>
</reference>
<evidence type="ECO:0000313" key="3">
    <source>
        <dbReference type="Proteomes" id="UP000094472"/>
    </source>
</evidence>
<keyword evidence="1" id="KW-0472">Membrane</keyword>
<feature type="transmembrane region" description="Helical" evidence="1">
    <location>
        <begin position="671"/>
        <end position="693"/>
    </location>
</feature>